<evidence type="ECO:0000313" key="2">
    <source>
        <dbReference type="EMBL" id="AET34205.1"/>
    </source>
</evidence>
<organism evidence="2 3">
    <name type="scientific">Pyrobaculum ferrireducens</name>
    <dbReference type="NCBI Taxonomy" id="1104324"/>
    <lineage>
        <taxon>Archaea</taxon>
        <taxon>Thermoproteota</taxon>
        <taxon>Thermoprotei</taxon>
        <taxon>Thermoproteales</taxon>
        <taxon>Thermoproteaceae</taxon>
        <taxon>Pyrobaculum</taxon>
    </lineage>
</organism>
<dbReference type="BioCyc" id="PSP1104324:GJSN-2767-MONOMER"/>
<keyword evidence="1" id="KW-0472">Membrane</keyword>
<dbReference type="HOGENOM" id="CLU_747262_0_0_2"/>
<keyword evidence="3" id="KW-1185">Reference proteome</keyword>
<keyword evidence="1" id="KW-0812">Transmembrane</keyword>
<dbReference type="AlphaFoldDB" id="G7VFJ9"/>
<reference evidence="2 3" key="1">
    <citation type="journal article" date="2012" name="J. Bacteriol.">
        <title>Complete genome sequence of strain 1860, a crenarchaeon of the genus pyrobaculum able to grow with various electron acceptors.</title>
        <authorList>
            <person name="Mardanov A.V."/>
            <person name="Gumerov V.M."/>
            <person name="Slobodkina G.B."/>
            <person name="Beletsky A.V."/>
            <person name="Bonch-Osmolovskaya E.A."/>
            <person name="Ravin N.V."/>
            <person name="Skryabin K.G."/>
        </authorList>
    </citation>
    <scope>NUCLEOTIDE SEQUENCE [LARGE SCALE GENOMIC DNA]</scope>
    <source>
        <strain evidence="2 3">1860</strain>
    </source>
</reference>
<accession>G7VFJ9</accession>
<gene>
    <name evidence="2" type="ORF">P186_2829</name>
</gene>
<proteinExistence type="predicted"/>
<dbReference type="EMBL" id="CP003098">
    <property type="protein sequence ID" value="AET34205.1"/>
    <property type="molecule type" value="Genomic_DNA"/>
</dbReference>
<keyword evidence="1" id="KW-1133">Transmembrane helix</keyword>
<dbReference type="Proteomes" id="UP000005867">
    <property type="component" value="Chromosome"/>
</dbReference>
<sequence length="370" mass="41717">MLLVPVAFALAYTIWYVWEGETKFMISGDFIKEIIEKIIKSGILSYEKALEILGEKYAHNLKGMWLKFLLILILYYGSLIDLFLVVHKFWYPILSIDVASHLKPLLVTIWVVLPLILSKYPLISPHAIALARGVLKARIPNFPELLIRFAALYAPVAITPRLPKDKVEIIVITSEPIDVRCYGMPQGDVNHLCKAIRNSDKIRRGLFASRVLAKLLEGYRGLDVRILEKKSIDLLIGGIMSITGLNEIPQIKCSEMGDYLSHQVSKNCLIRGIANSLQRSYASMEEFLAIFKVVIDTRIPMTIPAERTRTRMPDVLGERLCFCELYSSDSKGGQEHITLIGLITWGKATEKVKELLTYVEIKAAGINQAS</sequence>
<evidence type="ECO:0000313" key="3">
    <source>
        <dbReference type="Proteomes" id="UP000005867"/>
    </source>
</evidence>
<feature type="transmembrane region" description="Helical" evidence="1">
    <location>
        <begin position="98"/>
        <end position="117"/>
    </location>
</feature>
<protein>
    <submittedName>
        <fullName evidence="2">Uncharacterized protein</fullName>
    </submittedName>
</protein>
<feature type="transmembrane region" description="Helical" evidence="1">
    <location>
        <begin position="65"/>
        <end position="86"/>
    </location>
</feature>
<evidence type="ECO:0000256" key="1">
    <source>
        <dbReference type="SAM" id="Phobius"/>
    </source>
</evidence>
<name>G7VFJ9_9CREN</name>
<dbReference type="KEGG" id="pyr:P186_2829"/>